<dbReference type="InterPro" id="IPR036259">
    <property type="entry name" value="MFS_trans_sf"/>
</dbReference>
<dbReference type="SMART" id="SM00066">
    <property type="entry name" value="GAL4"/>
    <property type="match status" value="1"/>
</dbReference>
<dbReference type="Pfam" id="PF00096">
    <property type="entry name" value="zf-C2H2"/>
    <property type="match status" value="2"/>
</dbReference>
<evidence type="ECO:0000256" key="2">
    <source>
        <dbReference type="ARBA" id="ARBA00022723"/>
    </source>
</evidence>
<dbReference type="InterPro" id="IPR011701">
    <property type="entry name" value="MFS"/>
</dbReference>
<dbReference type="Gene3D" id="1.20.1250.20">
    <property type="entry name" value="MFS general substrate transporter like domains"/>
    <property type="match status" value="1"/>
</dbReference>
<keyword evidence="4" id="KW-0805">Transcription regulation</keyword>
<evidence type="ECO:0000256" key="9">
    <source>
        <dbReference type="SAM" id="MobiDB-lite"/>
    </source>
</evidence>
<evidence type="ECO:0000256" key="1">
    <source>
        <dbReference type="ARBA" id="ARBA00004141"/>
    </source>
</evidence>
<dbReference type="Gene3D" id="3.30.160.60">
    <property type="entry name" value="Classic Zinc Finger"/>
    <property type="match status" value="2"/>
</dbReference>
<feature type="domain" description="C2H2-type" evidence="11">
    <location>
        <begin position="605"/>
        <end position="632"/>
    </location>
</feature>
<accession>A0A5C6TJU0</accession>
<evidence type="ECO:0000256" key="6">
    <source>
        <dbReference type="ARBA" id="ARBA00023180"/>
    </source>
</evidence>
<dbReference type="PROSITE" id="PS50850">
    <property type="entry name" value="MFS"/>
    <property type="match status" value="1"/>
</dbReference>
<feature type="transmembrane region" description="Helical" evidence="10">
    <location>
        <begin position="190"/>
        <end position="213"/>
    </location>
</feature>
<comment type="caution">
    <text evidence="13">The sequence shown here is derived from an EMBL/GenBank/DDBJ whole genome shotgun (WGS) entry which is preliminary data.</text>
</comment>
<keyword evidence="7" id="KW-0539">Nucleus</keyword>
<dbReference type="InterPro" id="IPR007219">
    <property type="entry name" value="XnlR_reg_dom"/>
</dbReference>
<dbReference type="GO" id="GO:0008270">
    <property type="term" value="F:zinc ion binding"/>
    <property type="evidence" value="ECO:0007669"/>
    <property type="project" value="UniProtKB-KW"/>
</dbReference>
<evidence type="ECO:0000259" key="12">
    <source>
        <dbReference type="PROSITE" id="PS50850"/>
    </source>
</evidence>
<feature type="transmembrane region" description="Helical" evidence="10">
    <location>
        <begin position="219"/>
        <end position="239"/>
    </location>
</feature>
<dbReference type="GO" id="GO:0000981">
    <property type="term" value="F:DNA-binding transcription factor activity, RNA polymerase II-specific"/>
    <property type="evidence" value="ECO:0007669"/>
    <property type="project" value="InterPro"/>
</dbReference>
<dbReference type="PROSITE" id="PS00028">
    <property type="entry name" value="ZINC_FINGER_C2H2_1"/>
    <property type="match status" value="1"/>
</dbReference>
<dbReference type="PROSITE" id="PS50157">
    <property type="entry name" value="ZINC_FINGER_C2H2_2"/>
    <property type="match status" value="2"/>
</dbReference>
<evidence type="ECO:0008006" key="15">
    <source>
        <dbReference type="Google" id="ProtNLM"/>
    </source>
</evidence>
<dbReference type="InterPro" id="IPR001138">
    <property type="entry name" value="Zn2Cys6_DnaBD"/>
</dbReference>
<dbReference type="CDD" id="cd00067">
    <property type="entry name" value="GAL4"/>
    <property type="match status" value="1"/>
</dbReference>
<dbReference type="Pfam" id="PF04082">
    <property type="entry name" value="Fungal_trans"/>
    <property type="match status" value="1"/>
</dbReference>
<sequence>MSINIPKTSVGTSGVRNDMLGGLRLRNEETNEVILIPSPTNDPNDPLNWSKPYRFYIAILVSCAIFFSNFLAAGPSVAIVSTTESFFGPPGSDFDDKVAKIAYFFTTTALLQGMGNLIWMPFVTKYGRRPIYVASFILYTAFAAWAGGATTYGSALAARILMGFASGVAECLAPLTISDLFFLHERGAVMAIYTTALSSGVGVGIIVAGLITINLSWQYIYWVSVALIGACTILIIFTFPETVYNRQETPEATHTHIDSNTAHTPHCKDKNKDIEKVQSDEASTSGHLSYSPSPKRTFWQDLSLYSGTHTKEPLLKLFFRPIVLLTLPPVLWATLVMSVTIGFLVAISSNFAVAFDDIYDFEPWQSGLCFISCPIGAGVGAFFGGHFSDKVADRLTRNNGGIREPEMRLPAILISLVMAPLSLVLYGVGIDRSWHWVVPTVGLGLLNLAIVQATNISLVYTIDSYRPVAGELAVTQLAFKSAFGFLLSFYTNPWINMSGYANAFGAMAGISGAVILCWVPMYIWGRRIRHATWNWGYIEKFVHWNVDRERYGAGHATTDIEQPSNITTIHCDNDHLVIPTLAVTSDMSAPAATKRRLSSPQQNPFQCSYCQRSFGRVDHLTRHIRSRQWQQYNGYPSLKVLTLVIDAQDKPFRCHICDKAFGRQDILKRHVLGHNSTESGAKRYKRMSNAAPRVSQACKACAGSKLKCDEDASCRRCVAKGITCERDTRFTDTGDKTSPGTNIQSTIDQELSIPVFDPGHLCLSEDDFSKFLKGVMTPVEGQESRPIDQADLTSIHNIYNPLPSHGLLDFRVDGDTRFDDVAMDLWDLPCSPSFYYNGILLEPKASVSVNLDIQPPNSANNARPAVLGHVAYKESALGMWEPSQNDHLNSNIKALSVLGDSPQDAIQLNSLEASIQRFKPLSVGLRDQLLLLTLNACKPESKLAIIRAFPHSEILSKLIESFFSHHRVQTDSWIHGPSFEPNQQGAELILTIVNMGTMFADSKILHSLGFALHEVARLSLPIMFESANSMTRILWALQAFVLDIEMGLWSGIKRKMEIAESQRQMPFTMLRRGRRFSKAYPAADPPLPEDTGETLQNKWLAWIEQENYNRLIYHCFVIDTQVSIAMSTCPLISFSELKTPLPESSDLWLAKDAEAWKAIYLSEQRQHTRVTLYDYFRNAAEIDSSYDVSFCQLVILSGIWGMVWQCLQTIAVLDKPRHSDPALTLRQQEILQILNRFRVNMMGDEASWQDGPVTMMYHLVYMHLHIPFEEVELFAGKGHQSDARHALSLLLDWTNSPESRKAIWYAGQIIRAAEKFDPGRLRGFYTIALYQANLAIWAYAVVSRVKGTNKDGSIHKNEMVCLNGPESPLVQRFISRGVPSVAIIQPCAPQHGSSPIRLMDREAVVNYVLSILSANFSHVDAMPPLVENLQQLLDKLGRAEIDV</sequence>
<evidence type="ECO:0000256" key="7">
    <source>
        <dbReference type="ARBA" id="ARBA00023242"/>
    </source>
</evidence>
<dbReference type="PANTHER" id="PTHR47660:SF2">
    <property type="entry name" value="TRANSCRIPTION FACTOR WITH C2H2 AND ZN(2)-CYS(6) DNA BINDING DOMAIN (EUROFUNG)"/>
    <property type="match status" value="1"/>
</dbReference>
<evidence type="ECO:0000256" key="8">
    <source>
        <dbReference type="PROSITE-ProRule" id="PRU00042"/>
    </source>
</evidence>
<dbReference type="InterPro" id="IPR036236">
    <property type="entry name" value="Znf_C2H2_sf"/>
</dbReference>
<dbReference type="Gene3D" id="4.10.240.10">
    <property type="entry name" value="Zn(2)-C6 fungal-type DNA-binding domain"/>
    <property type="match status" value="1"/>
</dbReference>
<evidence type="ECO:0000256" key="3">
    <source>
        <dbReference type="ARBA" id="ARBA00022833"/>
    </source>
</evidence>
<dbReference type="CDD" id="cd12148">
    <property type="entry name" value="fungal_TF_MHR"/>
    <property type="match status" value="1"/>
</dbReference>
<reference evidence="13 14" key="1">
    <citation type="submission" date="2019-07" db="EMBL/GenBank/DDBJ databases">
        <title>The First High-Quality Draft Genome Sequence of the Causal Agent of the Current Panama Disease Epidemic.</title>
        <authorList>
            <person name="Warmington R.J."/>
            <person name="Kay W."/>
            <person name="Jeffries A."/>
            <person name="Bebber D."/>
            <person name="Moore K."/>
            <person name="Studholme D.J."/>
        </authorList>
    </citation>
    <scope>NUCLEOTIDE SEQUENCE [LARGE SCALE GENOMIC DNA]</scope>
    <source>
        <strain evidence="13 14">TR4</strain>
    </source>
</reference>
<keyword evidence="10" id="KW-1133">Transmembrane helix</keyword>
<dbReference type="InterPro" id="IPR013087">
    <property type="entry name" value="Znf_C2H2_type"/>
</dbReference>
<dbReference type="SUPFAM" id="SSF57701">
    <property type="entry name" value="Zn2/Cys6 DNA-binding domain"/>
    <property type="match status" value="1"/>
</dbReference>
<dbReference type="GO" id="GO:0006351">
    <property type="term" value="P:DNA-templated transcription"/>
    <property type="evidence" value="ECO:0007669"/>
    <property type="project" value="InterPro"/>
</dbReference>
<evidence type="ECO:0000259" key="11">
    <source>
        <dbReference type="PROSITE" id="PS50157"/>
    </source>
</evidence>
<organism evidence="13 14">
    <name type="scientific">Fusarium oxysporum f. sp. cubense</name>
    <dbReference type="NCBI Taxonomy" id="61366"/>
    <lineage>
        <taxon>Eukaryota</taxon>
        <taxon>Fungi</taxon>
        <taxon>Dikarya</taxon>
        <taxon>Ascomycota</taxon>
        <taxon>Pezizomycotina</taxon>
        <taxon>Sordariomycetes</taxon>
        <taxon>Hypocreomycetidae</taxon>
        <taxon>Hypocreales</taxon>
        <taxon>Nectriaceae</taxon>
        <taxon>Fusarium</taxon>
        <taxon>Fusarium oxysporum species complex</taxon>
    </lineage>
</organism>
<evidence type="ECO:0000256" key="4">
    <source>
        <dbReference type="ARBA" id="ARBA00023015"/>
    </source>
</evidence>
<evidence type="ECO:0000313" key="14">
    <source>
        <dbReference type="Proteomes" id="UP000321331"/>
    </source>
</evidence>
<feature type="domain" description="Major facilitator superfamily (MFS) profile" evidence="12">
    <location>
        <begin position="57"/>
        <end position="529"/>
    </location>
</feature>
<dbReference type="SUPFAM" id="SSF103473">
    <property type="entry name" value="MFS general substrate transporter"/>
    <property type="match status" value="1"/>
</dbReference>
<feature type="transmembrane region" description="Helical" evidence="10">
    <location>
        <begin position="131"/>
        <end position="148"/>
    </location>
</feature>
<keyword evidence="8" id="KW-0863">Zinc-finger</keyword>
<feature type="transmembrane region" description="Helical" evidence="10">
    <location>
        <begin position="472"/>
        <end position="491"/>
    </location>
</feature>
<dbReference type="PANTHER" id="PTHR47660">
    <property type="entry name" value="TRANSCRIPTION FACTOR WITH C2H2 AND ZN(2)-CYS(6) DNA BINDING DOMAIN (EUROFUNG)-RELATED-RELATED"/>
    <property type="match status" value="1"/>
</dbReference>
<dbReference type="GO" id="GO:0003677">
    <property type="term" value="F:DNA binding"/>
    <property type="evidence" value="ECO:0007669"/>
    <property type="project" value="InterPro"/>
</dbReference>
<keyword evidence="10" id="KW-0472">Membrane</keyword>
<dbReference type="SMART" id="SM00355">
    <property type="entry name" value="ZnF_C2H2"/>
    <property type="match status" value="2"/>
</dbReference>
<dbReference type="EMBL" id="VMNF01000003">
    <property type="protein sequence ID" value="TXC10893.1"/>
    <property type="molecule type" value="Genomic_DNA"/>
</dbReference>
<feature type="transmembrane region" description="Helical" evidence="10">
    <location>
        <begin position="330"/>
        <end position="352"/>
    </location>
</feature>
<proteinExistence type="predicted"/>
<dbReference type="SUPFAM" id="SSF57667">
    <property type="entry name" value="beta-beta-alpha zinc fingers"/>
    <property type="match status" value="1"/>
</dbReference>
<feature type="region of interest" description="Disordered" evidence="9">
    <location>
        <begin position="250"/>
        <end position="271"/>
    </location>
</feature>
<protein>
    <recommendedName>
        <fullName evidence="15">Major facilitator superfamily (MFS) profile domain-containing protein</fullName>
    </recommendedName>
</protein>
<dbReference type="PROSITE" id="PS00463">
    <property type="entry name" value="ZN2_CY6_FUNGAL_1"/>
    <property type="match status" value="1"/>
</dbReference>
<feature type="transmembrane region" description="Helical" evidence="10">
    <location>
        <begin position="364"/>
        <end position="388"/>
    </location>
</feature>
<feature type="transmembrane region" description="Helical" evidence="10">
    <location>
        <begin position="409"/>
        <end position="430"/>
    </location>
</feature>
<dbReference type="GO" id="GO:0022857">
    <property type="term" value="F:transmembrane transporter activity"/>
    <property type="evidence" value="ECO:0007669"/>
    <property type="project" value="InterPro"/>
</dbReference>
<evidence type="ECO:0000256" key="10">
    <source>
        <dbReference type="SAM" id="Phobius"/>
    </source>
</evidence>
<feature type="transmembrane region" description="Helical" evidence="10">
    <location>
        <begin position="436"/>
        <end position="460"/>
    </location>
</feature>
<keyword evidence="5" id="KW-0804">Transcription</keyword>
<comment type="subcellular location">
    <subcellularLocation>
        <location evidence="1">Membrane</location>
        <topology evidence="1">Multi-pass membrane protein</topology>
    </subcellularLocation>
</comment>
<keyword evidence="6" id="KW-0325">Glycoprotein</keyword>
<dbReference type="GO" id="GO:0016020">
    <property type="term" value="C:membrane"/>
    <property type="evidence" value="ECO:0007669"/>
    <property type="project" value="UniProtKB-SubCell"/>
</dbReference>
<evidence type="ECO:0000256" key="5">
    <source>
        <dbReference type="ARBA" id="ARBA00023163"/>
    </source>
</evidence>
<keyword evidence="3" id="KW-0862">Zinc</keyword>
<feature type="domain" description="C2H2-type" evidence="11">
    <location>
        <begin position="652"/>
        <end position="679"/>
    </location>
</feature>
<feature type="transmembrane region" description="Helical" evidence="10">
    <location>
        <begin position="55"/>
        <end position="81"/>
    </location>
</feature>
<name>A0A5C6TJU0_FUSOC</name>
<feature type="transmembrane region" description="Helical" evidence="10">
    <location>
        <begin position="503"/>
        <end position="524"/>
    </location>
</feature>
<keyword evidence="2" id="KW-0479">Metal-binding</keyword>
<dbReference type="Proteomes" id="UP000321331">
    <property type="component" value="Unassembled WGS sequence"/>
</dbReference>
<feature type="transmembrane region" description="Helical" evidence="10">
    <location>
        <begin position="101"/>
        <end position="119"/>
    </location>
</feature>
<dbReference type="InterPro" id="IPR020846">
    <property type="entry name" value="MFS_dom"/>
</dbReference>
<gene>
    <name evidence="13" type="ORF">FocTR4_00007759</name>
</gene>
<keyword evidence="10" id="KW-0812">Transmembrane</keyword>
<dbReference type="InterPro" id="IPR036864">
    <property type="entry name" value="Zn2-C6_fun-type_DNA-bd_sf"/>
</dbReference>
<evidence type="ECO:0000313" key="13">
    <source>
        <dbReference type="EMBL" id="TXC10893.1"/>
    </source>
</evidence>
<dbReference type="Pfam" id="PF07690">
    <property type="entry name" value="MFS_1"/>
    <property type="match status" value="1"/>
</dbReference>